<name>A0A194UR31_CYTMA</name>
<protein>
    <submittedName>
        <fullName evidence="1">Uncharacterized protein</fullName>
    </submittedName>
</protein>
<dbReference type="Proteomes" id="UP000078576">
    <property type="component" value="Unassembled WGS sequence"/>
</dbReference>
<evidence type="ECO:0000313" key="1">
    <source>
        <dbReference type="EMBL" id="KUI54104.1"/>
    </source>
</evidence>
<reference evidence="2" key="1">
    <citation type="submission" date="2014-12" db="EMBL/GenBank/DDBJ databases">
        <title>Genome Sequence of Valsa Canker Pathogens Uncovers a Specific Adaption of Colonization on Woody Bark.</title>
        <authorList>
            <person name="Yin Z."/>
            <person name="Liu H."/>
            <person name="Gao X."/>
            <person name="Li Z."/>
            <person name="Song N."/>
            <person name="Ke X."/>
            <person name="Dai Q."/>
            <person name="Wu Y."/>
            <person name="Sun Y."/>
            <person name="Xu J.-R."/>
            <person name="Kang Z.K."/>
            <person name="Wang L."/>
            <person name="Huang L."/>
        </authorList>
    </citation>
    <scope>NUCLEOTIDE SEQUENCE [LARGE SCALE GENOMIC DNA]</scope>
    <source>
        <strain evidence="2">SXYL134</strain>
    </source>
</reference>
<dbReference type="SUPFAM" id="SSF52540">
    <property type="entry name" value="P-loop containing nucleoside triphosphate hydrolases"/>
    <property type="match status" value="1"/>
</dbReference>
<dbReference type="InterPro" id="IPR001806">
    <property type="entry name" value="Small_GTPase"/>
</dbReference>
<dbReference type="OrthoDB" id="265044at2759"/>
<dbReference type="AlphaFoldDB" id="A0A194UR31"/>
<proteinExistence type="predicted"/>
<accession>A0A194UR31</accession>
<dbReference type="InterPro" id="IPR027417">
    <property type="entry name" value="P-loop_NTPase"/>
</dbReference>
<sequence length="302" mass="33626">MSNGSHEKCGLMLDSLSKGQTGGQKVDAAQTTADRVGQWFDDGESPASKTYLDLPSFAEPPEYSIVISADDDEYAGRTKVLQKFVTNDDPSNGLDDDGRCRKLLDISGIQTAVELLELGPQTDAAMLRYQIEYADAFAFVFSLYSPKTLDMAQRLRDKIEGTARNHHNIITMSDYERPGMRVPVFLIGNRDGDLAPPQDMEEGTFSPTTFRENAEAEMRSLREKAKALAQEWKCAYFEVDTSKCGEEHGVDEAVTGIGHFIRAAERPSTASTTSFSTPMKPPKQYRIRRFLGRMSRMTSFSN</sequence>
<keyword evidence="2" id="KW-1185">Reference proteome</keyword>
<dbReference type="PROSITE" id="PS51421">
    <property type="entry name" value="RAS"/>
    <property type="match status" value="1"/>
</dbReference>
<evidence type="ECO:0000313" key="2">
    <source>
        <dbReference type="Proteomes" id="UP000078576"/>
    </source>
</evidence>
<dbReference type="Gene3D" id="3.40.50.300">
    <property type="entry name" value="P-loop containing nucleotide triphosphate hydrolases"/>
    <property type="match status" value="1"/>
</dbReference>
<dbReference type="EMBL" id="KN714671">
    <property type="protein sequence ID" value="KUI54104.1"/>
    <property type="molecule type" value="Genomic_DNA"/>
</dbReference>
<dbReference type="GO" id="GO:0003924">
    <property type="term" value="F:GTPase activity"/>
    <property type="evidence" value="ECO:0007669"/>
    <property type="project" value="InterPro"/>
</dbReference>
<organism evidence="1 2">
    <name type="scientific">Cytospora mali</name>
    <name type="common">Apple Valsa canker fungus</name>
    <name type="synonym">Valsa mali</name>
    <dbReference type="NCBI Taxonomy" id="578113"/>
    <lineage>
        <taxon>Eukaryota</taxon>
        <taxon>Fungi</taxon>
        <taxon>Dikarya</taxon>
        <taxon>Ascomycota</taxon>
        <taxon>Pezizomycotina</taxon>
        <taxon>Sordariomycetes</taxon>
        <taxon>Sordariomycetidae</taxon>
        <taxon>Diaporthales</taxon>
        <taxon>Cytosporaceae</taxon>
        <taxon>Cytospora</taxon>
    </lineage>
</organism>
<dbReference type="GO" id="GO:0005525">
    <property type="term" value="F:GTP binding"/>
    <property type="evidence" value="ECO:0007669"/>
    <property type="project" value="InterPro"/>
</dbReference>
<gene>
    <name evidence="1" type="ORF">VP1G_01392</name>
</gene>